<evidence type="ECO:0000256" key="6">
    <source>
        <dbReference type="SAM" id="Phobius"/>
    </source>
</evidence>
<dbReference type="STRING" id="77044.A0A1W2TBR3"/>
<evidence type="ECO:0000256" key="2">
    <source>
        <dbReference type="ARBA" id="ARBA00022692"/>
    </source>
</evidence>
<feature type="transmembrane region" description="Helical" evidence="6">
    <location>
        <begin position="232"/>
        <end position="252"/>
    </location>
</feature>
<gene>
    <name evidence="8" type="ORF">SAMD00023353_1001330</name>
</gene>
<accession>A0A1W2TBR3</accession>
<dbReference type="AlphaFoldDB" id="A0A1W2TBR3"/>
<feature type="domain" description="Rhodopsin" evidence="7">
    <location>
        <begin position="67"/>
        <end position="290"/>
    </location>
</feature>
<feature type="transmembrane region" description="Helical" evidence="6">
    <location>
        <begin position="114"/>
        <end position="138"/>
    </location>
</feature>
<comment type="similarity">
    <text evidence="5">Belongs to the SAT4 family.</text>
</comment>
<dbReference type="EMBL" id="DF977455">
    <property type="protein sequence ID" value="GAP85380.1"/>
    <property type="molecule type" value="Genomic_DNA"/>
</dbReference>
<evidence type="ECO:0000256" key="4">
    <source>
        <dbReference type="ARBA" id="ARBA00023136"/>
    </source>
</evidence>
<reference evidence="8" key="1">
    <citation type="submission" date="2016-03" db="EMBL/GenBank/DDBJ databases">
        <title>Draft genome sequence of Rosellinia necatrix.</title>
        <authorList>
            <person name="Kanematsu S."/>
        </authorList>
    </citation>
    <scope>NUCLEOTIDE SEQUENCE [LARGE SCALE GENOMIC DNA]</scope>
    <source>
        <strain evidence="8">W97</strain>
    </source>
</reference>
<keyword evidence="2 6" id="KW-0812">Transmembrane</keyword>
<proteinExistence type="inferred from homology"/>
<name>A0A1W2TBR3_ROSNE</name>
<dbReference type="GO" id="GO:0016020">
    <property type="term" value="C:membrane"/>
    <property type="evidence" value="ECO:0007669"/>
    <property type="project" value="UniProtKB-SubCell"/>
</dbReference>
<evidence type="ECO:0000259" key="7">
    <source>
        <dbReference type="Pfam" id="PF20684"/>
    </source>
</evidence>
<feature type="transmembrane region" description="Helical" evidence="6">
    <location>
        <begin position="150"/>
        <end position="171"/>
    </location>
</feature>
<dbReference type="InterPro" id="IPR049326">
    <property type="entry name" value="Rhodopsin_dom_fungi"/>
</dbReference>
<keyword evidence="4 6" id="KW-0472">Membrane</keyword>
<feature type="transmembrane region" description="Helical" evidence="6">
    <location>
        <begin position="199"/>
        <end position="220"/>
    </location>
</feature>
<dbReference type="Pfam" id="PF20684">
    <property type="entry name" value="Fung_rhodopsin"/>
    <property type="match status" value="1"/>
</dbReference>
<comment type="subcellular location">
    <subcellularLocation>
        <location evidence="1">Membrane</location>
        <topology evidence="1">Multi-pass membrane protein</topology>
    </subcellularLocation>
</comment>
<protein>
    <submittedName>
        <fullName evidence="8">Putative integral membrane protein PTH11</fullName>
    </submittedName>
</protein>
<feature type="transmembrane region" description="Helical" evidence="6">
    <location>
        <begin position="68"/>
        <end position="88"/>
    </location>
</feature>
<evidence type="ECO:0000256" key="3">
    <source>
        <dbReference type="ARBA" id="ARBA00022989"/>
    </source>
</evidence>
<dbReference type="OMA" id="PASICIA"/>
<dbReference type="PANTHER" id="PTHR33048:SF160">
    <property type="entry name" value="SAT4 FAMILY MEMBRANE PROTEIN"/>
    <property type="match status" value="1"/>
</dbReference>
<dbReference type="PANTHER" id="PTHR33048">
    <property type="entry name" value="PTH11-LIKE INTEGRAL MEMBRANE PROTEIN (AFU_ORTHOLOGUE AFUA_5G11245)"/>
    <property type="match status" value="1"/>
</dbReference>
<evidence type="ECO:0000313" key="9">
    <source>
        <dbReference type="Proteomes" id="UP000054516"/>
    </source>
</evidence>
<evidence type="ECO:0000256" key="1">
    <source>
        <dbReference type="ARBA" id="ARBA00004141"/>
    </source>
</evidence>
<keyword evidence="3 6" id="KW-1133">Transmembrane helix</keyword>
<keyword evidence="9" id="KW-1185">Reference proteome</keyword>
<dbReference type="Proteomes" id="UP000054516">
    <property type="component" value="Unassembled WGS sequence"/>
</dbReference>
<evidence type="ECO:0000313" key="8">
    <source>
        <dbReference type="EMBL" id="GAP85380.1"/>
    </source>
</evidence>
<evidence type="ECO:0000256" key="5">
    <source>
        <dbReference type="ARBA" id="ARBA00038359"/>
    </source>
</evidence>
<organism evidence="8">
    <name type="scientific">Rosellinia necatrix</name>
    <name type="common">White root-rot fungus</name>
    <dbReference type="NCBI Taxonomy" id="77044"/>
    <lineage>
        <taxon>Eukaryota</taxon>
        <taxon>Fungi</taxon>
        <taxon>Dikarya</taxon>
        <taxon>Ascomycota</taxon>
        <taxon>Pezizomycotina</taxon>
        <taxon>Sordariomycetes</taxon>
        <taxon>Xylariomycetidae</taxon>
        <taxon>Xylariales</taxon>
        <taxon>Xylariaceae</taxon>
        <taxon>Rosellinia</taxon>
    </lineage>
</organism>
<dbReference type="InterPro" id="IPR052337">
    <property type="entry name" value="SAT4-like"/>
</dbReference>
<feature type="transmembrane region" description="Helical" evidence="6">
    <location>
        <begin position="38"/>
        <end position="61"/>
    </location>
</feature>
<dbReference type="OrthoDB" id="4682787at2759"/>
<sequence length="417" mass="45746">MDEAGRRVMLAQPALDTPNDAEPNLVNPPNMNALADGVAIAALTIATLAVLARIHFWVFVLKQPKGRLEAVLVIIGFASYIGFVYSLLRISQFEVGWWVHQWDMTVGDRIGFSYWVYIAGLLYNSAMAPVKAAILLEWMRIFPSSSRSAFFWLCQGALWFNVAYYTAAIIVESMRCTPRERIWDSTVNGKCLNARVDEAIFSINVGSNIVMLVMAQFIVWRLKLSIARKIGVALISTIGLFGTISAILRLVATVEHSGSGDRTYSVSPVCFWALSEMTSIFVVYGLPAIPTAFAGATAAGFPLCCPRWARELSTGRIGDSPNTRNTGLWRESRTGPSKSYKNLDRNSLPANALDTATTHCTSTTMDAGPPRPPESVCVVVKTVEIRRDEIRTGAPGDIDKGIGDGVLLRQHPWVKLG</sequence>